<keyword evidence="13 17" id="KW-0961">Cell wall biogenesis/degradation</keyword>
<comment type="similarity">
    <text evidence="2 17">Belongs to the UppP family.</text>
</comment>
<evidence type="ECO:0000256" key="1">
    <source>
        <dbReference type="ARBA" id="ARBA00004651"/>
    </source>
</evidence>
<dbReference type="NCBIfam" id="NF001390">
    <property type="entry name" value="PRK00281.1-4"/>
    <property type="match status" value="1"/>
</dbReference>
<evidence type="ECO:0000256" key="14">
    <source>
        <dbReference type="ARBA" id="ARBA00032707"/>
    </source>
</evidence>
<feature type="transmembrane region" description="Helical" evidence="17">
    <location>
        <begin position="42"/>
        <end position="62"/>
    </location>
</feature>
<evidence type="ECO:0000256" key="2">
    <source>
        <dbReference type="ARBA" id="ARBA00010621"/>
    </source>
</evidence>
<dbReference type="GO" id="GO:0008360">
    <property type="term" value="P:regulation of cell shape"/>
    <property type="evidence" value="ECO:0007669"/>
    <property type="project" value="UniProtKB-KW"/>
</dbReference>
<evidence type="ECO:0000256" key="11">
    <source>
        <dbReference type="ARBA" id="ARBA00023136"/>
    </source>
</evidence>
<evidence type="ECO:0000256" key="10">
    <source>
        <dbReference type="ARBA" id="ARBA00022989"/>
    </source>
</evidence>
<comment type="function">
    <text evidence="17">Catalyzes the dephosphorylation of undecaprenyl diphosphate (UPP). Confers resistance to bacitracin.</text>
</comment>
<evidence type="ECO:0000256" key="9">
    <source>
        <dbReference type="ARBA" id="ARBA00022984"/>
    </source>
</evidence>
<dbReference type="GO" id="GO:0005886">
    <property type="term" value="C:plasma membrane"/>
    <property type="evidence" value="ECO:0007669"/>
    <property type="project" value="UniProtKB-SubCell"/>
</dbReference>
<dbReference type="RefSeq" id="WP_047811163.1">
    <property type="nucleotide sequence ID" value="NZ_LDZY01000012.1"/>
</dbReference>
<dbReference type="EC" id="3.6.1.27" evidence="3 17"/>
<name>A0A0J1FP32_9FIRM</name>
<comment type="caution">
    <text evidence="18">The sequence shown here is derived from an EMBL/GenBank/DDBJ whole genome shotgun (WGS) entry which is preliminary data.</text>
</comment>
<keyword evidence="7 17" id="KW-0378">Hydrolase</keyword>
<feature type="transmembrane region" description="Helical" evidence="17">
    <location>
        <begin position="150"/>
        <end position="177"/>
    </location>
</feature>
<comment type="catalytic activity">
    <reaction evidence="16 17">
        <text>di-trans,octa-cis-undecaprenyl diphosphate + H2O = di-trans,octa-cis-undecaprenyl phosphate + phosphate + H(+)</text>
        <dbReference type="Rhea" id="RHEA:28094"/>
        <dbReference type="ChEBI" id="CHEBI:15377"/>
        <dbReference type="ChEBI" id="CHEBI:15378"/>
        <dbReference type="ChEBI" id="CHEBI:43474"/>
        <dbReference type="ChEBI" id="CHEBI:58405"/>
        <dbReference type="ChEBI" id="CHEBI:60392"/>
        <dbReference type="EC" id="3.6.1.27"/>
    </reaction>
</comment>
<feature type="transmembrane region" description="Helical" evidence="17">
    <location>
        <begin position="109"/>
        <end position="129"/>
    </location>
</feature>
<protein>
    <recommendedName>
        <fullName evidence="4 17">Undecaprenyl-diphosphatase</fullName>
        <ecNumber evidence="3 17">3.6.1.27</ecNumber>
    </recommendedName>
    <alternativeName>
        <fullName evidence="15 17">Bacitracin resistance protein</fullName>
    </alternativeName>
    <alternativeName>
        <fullName evidence="14 17">Undecaprenyl pyrophosphate phosphatase</fullName>
    </alternativeName>
</protein>
<dbReference type="GO" id="GO:0009252">
    <property type="term" value="P:peptidoglycan biosynthetic process"/>
    <property type="evidence" value="ECO:0007669"/>
    <property type="project" value="UniProtKB-KW"/>
</dbReference>
<organism evidence="18 19">
    <name type="scientific">Desulfosporosinus acididurans</name>
    <dbReference type="NCBI Taxonomy" id="476652"/>
    <lineage>
        <taxon>Bacteria</taxon>
        <taxon>Bacillati</taxon>
        <taxon>Bacillota</taxon>
        <taxon>Clostridia</taxon>
        <taxon>Eubacteriales</taxon>
        <taxon>Desulfitobacteriaceae</taxon>
        <taxon>Desulfosporosinus</taxon>
    </lineage>
</organism>
<evidence type="ECO:0000313" key="19">
    <source>
        <dbReference type="Proteomes" id="UP000036356"/>
    </source>
</evidence>
<keyword evidence="19" id="KW-1185">Reference proteome</keyword>
<dbReference type="NCBIfam" id="NF001391">
    <property type="entry name" value="PRK00281.1-5"/>
    <property type="match status" value="1"/>
</dbReference>
<feature type="transmembrane region" description="Helical" evidence="17">
    <location>
        <begin position="7"/>
        <end position="30"/>
    </location>
</feature>
<dbReference type="GO" id="GO:0050380">
    <property type="term" value="F:undecaprenyl-diphosphatase activity"/>
    <property type="evidence" value="ECO:0007669"/>
    <property type="project" value="UniProtKB-UniRule"/>
</dbReference>
<evidence type="ECO:0000256" key="17">
    <source>
        <dbReference type="HAMAP-Rule" id="MF_01006"/>
    </source>
</evidence>
<comment type="subcellular location">
    <subcellularLocation>
        <location evidence="1 17">Cell membrane</location>
        <topology evidence="1 17">Multi-pass membrane protein</topology>
    </subcellularLocation>
</comment>
<dbReference type="NCBIfam" id="TIGR00753">
    <property type="entry name" value="undec_PP_bacA"/>
    <property type="match status" value="1"/>
</dbReference>
<keyword evidence="9 17" id="KW-0573">Peptidoglycan synthesis</keyword>
<proteinExistence type="inferred from homology"/>
<keyword evidence="12 17" id="KW-0046">Antibiotic resistance</keyword>
<dbReference type="EMBL" id="LDZY01000012">
    <property type="protein sequence ID" value="KLU64718.1"/>
    <property type="molecule type" value="Genomic_DNA"/>
</dbReference>
<evidence type="ECO:0000256" key="16">
    <source>
        <dbReference type="ARBA" id="ARBA00047594"/>
    </source>
</evidence>
<dbReference type="GO" id="GO:0071555">
    <property type="term" value="P:cell wall organization"/>
    <property type="evidence" value="ECO:0007669"/>
    <property type="project" value="UniProtKB-KW"/>
</dbReference>
<dbReference type="Pfam" id="PF02673">
    <property type="entry name" value="BacA"/>
    <property type="match status" value="1"/>
</dbReference>
<dbReference type="Proteomes" id="UP000036356">
    <property type="component" value="Unassembled WGS sequence"/>
</dbReference>
<accession>A0A0J1FP32</accession>
<dbReference type="PANTHER" id="PTHR30622">
    <property type="entry name" value="UNDECAPRENYL-DIPHOSPHATASE"/>
    <property type="match status" value="1"/>
</dbReference>
<feature type="transmembrane region" description="Helical" evidence="17">
    <location>
        <begin position="250"/>
        <end position="267"/>
    </location>
</feature>
<dbReference type="STRING" id="476652.DEAC_c33620"/>
<evidence type="ECO:0000313" key="18">
    <source>
        <dbReference type="EMBL" id="KLU64718.1"/>
    </source>
</evidence>
<keyword evidence="11 17" id="KW-0472">Membrane</keyword>
<comment type="miscellaneous">
    <text evidence="17">Bacitracin is thought to be involved in the inhibition of peptidoglycan synthesis by sequestering undecaprenyl diphosphate, thereby reducing the pool of lipid carrier available.</text>
</comment>
<dbReference type="PANTHER" id="PTHR30622:SF3">
    <property type="entry name" value="UNDECAPRENYL-DIPHOSPHATASE"/>
    <property type="match status" value="1"/>
</dbReference>
<gene>
    <name evidence="18" type="primary">uppP_2</name>
    <name evidence="17" type="synonym">uppP</name>
    <name evidence="18" type="ORF">DEAC_c33620</name>
</gene>
<evidence type="ECO:0000256" key="15">
    <source>
        <dbReference type="ARBA" id="ARBA00032932"/>
    </source>
</evidence>
<evidence type="ECO:0000256" key="5">
    <source>
        <dbReference type="ARBA" id="ARBA00022475"/>
    </source>
</evidence>
<dbReference type="NCBIfam" id="NF001389">
    <property type="entry name" value="PRK00281.1-2"/>
    <property type="match status" value="1"/>
</dbReference>
<evidence type="ECO:0000256" key="4">
    <source>
        <dbReference type="ARBA" id="ARBA00021581"/>
    </source>
</evidence>
<reference evidence="18 19" key="1">
    <citation type="submission" date="2015-06" db="EMBL/GenBank/DDBJ databases">
        <title>Draft genome of the moderately acidophilic sulfate reducer Candidatus Desulfosporosinus acididurans strain M1.</title>
        <authorList>
            <person name="Poehlein A."/>
            <person name="Petzsch P."/>
            <person name="Johnson B.D."/>
            <person name="Schloemann M."/>
            <person name="Daniel R."/>
            <person name="Muehling M."/>
        </authorList>
    </citation>
    <scope>NUCLEOTIDE SEQUENCE [LARGE SCALE GENOMIC DNA]</scope>
    <source>
        <strain evidence="18 19">M1</strain>
    </source>
</reference>
<evidence type="ECO:0000256" key="3">
    <source>
        <dbReference type="ARBA" id="ARBA00012374"/>
    </source>
</evidence>
<evidence type="ECO:0000256" key="7">
    <source>
        <dbReference type="ARBA" id="ARBA00022801"/>
    </source>
</evidence>
<dbReference type="HAMAP" id="MF_01006">
    <property type="entry name" value="Undec_diphosphatase"/>
    <property type="match status" value="1"/>
</dbReference>
<dbReference type="InterPro" id="IPR003824">
    <property type="entry name" value="UppP"/>
</dbReference>
<keyword evidence="6 17" id="KW-0812">Transmembrane</keyword>
<keyword evidence="8 17" id="KW-0133">Cell shape</keyword>
<evidence type="ECO:0000256" key="13">
    <source>
        <dbReference type="ARBA" id="ARBA00023316"/>
    </source>
</evidence>
<keyword evidence="10 17" id="KW-1133">Transmembrane helix</keyword>
<feature type="transmembrane region" description="Helical" evidence="17">
    <location>
        <begin position="83"/>
        <end position="103"/>
    </location>
</feature>
<feature type="transmembrane region" description="Helical" evidence="17">
    <location>
        <begin position="217"/>
        <end position="238"/>
    </location>
</feature>
<evidence type="ECO:0000256" key="8">
    <source>
        <dbReference type="ARBA" id="ARBA00022960"/>
    </source>
</evidence>
<evidence type="ECO:0000256" key="6">
    <source>
        <dbReference type="ARBA" id="ARBA00022692"/>
    </source>
</evidence>
<dbReference type="AlphaFoldDB" id="A0A0J1FP32"/>
<evidence type="ECO:0000256" key="12">
    <source>
        <dbReference type="ARBA" id="ARBA00023251"/>
    </source>
</evidence>
<sequence>MSLIIKAIILGIVEGITEFLPVSSTGHLIIVNEFINFTGSFAKMFDVIIQLGAILSVVVYFWHKLFPFGRHKSRLEKAEIWDIWKKTIIGVLPALFIGALLGKRIEDKLFTPVVVALALLIGGIILIIIENKNAGGKISSIKQLSYKTALSIGFIQCLAMIPGTSRSAATIIGAMLLGSSRLVAAEFSFFLAIPTMVAASGYSLLKIGLGMTAYQLLLLAIGFVVSFIVALFVISGFMNYISKRDFKLFGYYRIVLGILVLLYFNFLK</sequence>
<dbReference type="PATRIC" id="fig|476652.3.peg.3547"/>
<dbReference type="GO" id="GO:0046677">
    <property type="term" value="P:response to antibiotic"/>
    <property type="evidence" value="ECO:0007669"/>
    <property type="project" value="UniProtKB-UniRule"/>
</dbReference>
<feature type="transmembrane region" description="Helical" evidence="17">
    <location>
        <begin position="183"/>
        <end position="205"/>
    </location>
</feature>
<keyword evidence="5 17" id="KW-1003">Cell membrane</keyword>